<protein>
    <submittedName>
        <fullName evidence="1">Uncharacterized protein</fullName>
    </submittedName>
</protein>
<name>A0A2S4RZE9_CITAM</name>
<proteinExistence type="predicted"/>
<gene>
    <name evidence="1" type="ORF">C3430_07200</name>
</gene>
<comment type="caution">
    <text evidence="1">The sequence shown here is derived from an EMBL/GenBank/DDBJ whole genome shotgun (WGS) entry which is preliminary data.</text>
</comment>
<dbReference type="EMBL" id="PQLX01000002">
    <property type="protein sequence ID" value="POU66576.1"/>
    <property type="molecule type" value="Genomic_DNA"/>
</dbReference>
<organism evidence="1 2">
    <name type="scientific">Citrobacter amalonaticus</name>
    <dbReference type="NCBI Taxonomy" id="35703"/>
    <lineage>
        <taxon>Bacteria</taxon>
        <taxon>Pseudomonadati</taxon>
        <taxon>Pseudomonadota</taxon>
        <taxon>Gammaproteobacteria</taxon>
        <taxon>Enterobacterales</taxon>
        <taxon>Enterobacteriaceae</taxon>
        <taxon>Citrobacter</taxon>
    </lineage>
</organism>
<reference evidence="1 2" key="1">
    <citation type="submission" date="2018-01" db="EMBL/GenBank/DDBJ databases">
        <title>Complete genome sequences of 14 Citrobacter spp. isolated from plant in Canada.</title>
        <authorList>
            <person name="Bhandare S.G."/>
            <person name="Colavecchio A."/>
            <person name="Jeukens J."/>
            <person name="Emond-Rheault J.-G."/>
            <person name="Freschi L."/>
            <person name="Hamel J."/>
            <person name="Kukavica-Ibrulj I."/>
            <person name="Levesque R."/>
            <person name="Goodridge L."/>
        </authorList>
    </citation>
    <scope>NUCLEOTIDE SEQUENCE [LARGE SCALE GENOMIC DNA]</scope>
    <source>
        <strain evidence="1 2">S1285</strain>
    </source>
</reference>
<evidence type="ECO:0000313" key="2">
    <source>
        <dbReference type="Proteomes" id="UP000237003"/>
    </source>
</evidence>
<sequence length="69" mass="7923">MPFTLTLYKHVYSVMIVPFRYRISENHTFALMYIISGAAPLRSKGVDPDSFFYLPVGQPIAEKPRFALL</sequence>
<dbReference type="Proteomes" id="UP000237003">
    <property type="component" value="Unassembled WGS sequence"/>
</dbReference>
<evidence type="ECO:0000313" key="1">
    <source>
        <dbReference type="EMBL" id="POU66576.1"/>
    </source>
</evidence>
<accession>A0A2S4RZE9</accession>
<dbReference type="AlphaFoldDB" id="A0A2S4RZE9"/>